<dbReference type="eggNOG" id="COG0845">
    <property type="taxonomic scope" value="Bacteria"/>
</dbReference>
<dbReference type="GO" id="GO:1990281">
    <property type="term" value="C:efflux pump complex"/>
    <property type="evidence" value="ECO:0007669"/>
    <property type="project" value="TreeGrafter"/>
</dbReference>
<evidence type="ECO:0000256" key="2">
    <source>
        <dbReference type="SAM" id="Coils"/>
    </source>
</evidence>
<dbReference type="Pfam" id="PF25917">
    <property type="entry name" value="BSH_RND"/>
    <property type="match status" value="1"/>
</dbReference>
<dbReference type="SUPFAM" id="SSF111369">
    <property type="entry name" value="HlyD-like secretion proteins"/>
    <property type="match status" value="1"/>
</dbReference>
<protein>
    <submittedName>
        <fullName evidence="4">Efflux transporter, RND family, MFP subunit</fullName>
    </submittedName>
</protein>
<dbReference type="Proteomes" id="UP000001962">
    <property type="component" value="Chromosome"/>
</dbReference>
<keyword evidence="5" id="KW-1185">Reference proteome</keyword>
<name>Q0AAQ3_ALKEH</name>
<dbReference type="AlphaFoldDB" id="Q0AAQ3"/>
<organism evidence="4 5">
    <name type="scientific">Alkalilimnicola ehrlichii (strain ATCC BAA-1101 / DSM 17681 / MLHE-1)</name>
    <dbReference type="NCBI Taxonomy" id="187272"/>
    <lineage>
        <taxon>Bacteria</taxon>
        <taxon>Pseudomonadati</taxon>
        <taxon>Pseudomonadota</taxon>
        <taxon>Gammaproteobacteria</taxon>
        <taxon>Chromatiales</taxon>
        <taxon>Ectothiorhodospiraceae</taxon>
        <taxon>Alkalilimnicola</taxon>
    </lineage>
</organism>
<accession>Q0AAQ3</accession>
<dbReference type="NCBIfam" id="TIGR01730">
    <property type="entry name" value="RND_mfp"/>
    <property type="match status" value="1"/>
</dbReference>
<dbReference type="EMBL" id="CP000453">
    <property type="protein sequence ID" value="ABI56084.1"/>
    <property type="molecule type" value="Genomic_DNA"/>
</dbReference>
<dbReference type="Gene3D" id="2.40.420.20">
    <property type="match status" value="1"/>
</dbReference>
<evidence type="ECO:0000259" key="3">
    <source>
        <dbReference type="Pfam" id="PF25917"/>
    </source>
</evidence>
<dbReference type="HOGENOM" id="CLU_018816_1_0_6"/>
<comment type="similarity">
    <text evidence="1">Belongs to the membrane fusion protein (MFP) (TC 8.A.1) family.</text>
</comment>
<proteinExistence type="inferred from homology"/>
<gene>
    <name evidence="4" type="ordered locus">Mlg_0730</name>
</gene>
<evidence type="ECO:0000313" key="4">
    <source>
        <dbReference type="EMBL" id="ABI56084.1"/>
    </source>
</evidence>
<feature type="coiled-coil region" evidence="2">
    <location>
        <begin position="94"/>
        <end position="159"/>
    </location>
</feature>
<dbReference type="Gene3D" id="2.40.50.100">
    <property type="match status" value="1"/>
</dbReference>
<reference evidence="5" key="1">
    <citation type="submission" date="2006-08" db="EMBL/GenBank/DDBJ databases">
        <title>Complete sequence of Alkalilimnicola ehrilichei MLHE-1.</title>
        <authorList>
            <person name="Copeland A."/>
            <person name="Lucas S."/>
            <person name="Lapidus A."/>
            <person name="Barry K."/>
            <person name="Detter J.C."/>
            <person name="Glavina del Rio T."/>
            <person name="Hammon N."/>
            <person name="Israni S."/>
            <person name="Dalin E."/>
            <person name="Tice H."/>
            <person name="Pitluck S."/>
            <person name="Sims D."/>
            <person name="Brettin T."/>
            <person name="Bruce D."/>
            <person name="Han C."/>
            <person name="Tapia R."/>
            <person name="Gilna P."/>
            <person name="Schmutz J."/>
            <person name="Larimer F."/>
            <person name="Land M."/>
            <person name="Hauser L."/>
            <person name="Kyrpides N."/>
            <person name="Mikhailova N."/>
            <person name="Oremland R.S."/>
            <person name="Hoeft S.E."/>
            <person name="Switzer-Blum J."/>
            <person name="Kulp T."/>
            <person name="King G."/>
            <person name="Tabita R."/>
            <person name="Witte B."/>
            <person name="Santini J.M."/>
            <person name="Basu P."/>
            <person name="Hollibaugh J.T."/>
            <person name="Xie G."/>
            <person name="Stolz J.F."/>
            <person name="Richardson P."/>
        </authorList>
    </citation>
    <scope>NUCLEOTIDE SEQUENCE [LARGE SCALE GENOMIC DNA]</scope>
    <source>
        <strain evidence="5">ATCC BAA-1101 / DSM 17681 / MLHE-1</strain>
    </source>
</reference>
<dbReference type="InterPro" id="IPR058625">
    <property type="entry name" value="MdtA-like_BSH"/>
</dbReference>
<evidence type="ECO:0000313" key="5">
    <source>
        <dbReference type="Proteomes" id="UP000001962"/>
    </source>
</evidence>
<feature type="domain" description="Multidrug resistance protein MdtA-like barrel-sandwich hybrid" evidence="3">
    <location>
        <begin position="51"/>
        <end position="182"/>
    </location>
</feature>
<dbReference type="InterPro" id="IPR006143">
    <property type="entry name" value="RND_pump_MFP"/>
</dbReference>
<sequence>MLLLAGCEGPPEADHADLPRPVYVEPVRMEPAHEQVTLPGQLRARDESTLSFRVSGPVAALPVAEGERVASGTVLARMDPRDYHRRVNGLQAALSEAQAARELAATELRRLQRAAEGPGVAELRLDQARAALAQATARVERTREELEGARDALADTRLVAPADGVLARRLVEPGEMAQAGQPVVVFQDVDRLDVTVDLPERLLLGGALTGMLQVRLPAIDDSWHRARLVHRAGTPSPGTGTWRARLRLDEPPAEARPGMRAQVRLLPETHGEPTWLLPMGALDDREQPRVWRLGDDDTLEPVPVTVLGLQGNRLRLASDELAAGDRVVTVGAVLLRDGQRVTPLEVEASR</sequence>
<dbReference type="PANTHER" id="PTHR30469">
    <property type="entry name" value="MULTIDRUG RESISTANCE PROTEIN MDTA"/>
    <property type="match status" value="1"/>
</dbReference>
<dbReference type="KEGG" id="aeh:Mlg_0730"/>
<dbReference type="Gene3D" id="2.40.30.170">
    <property type="match status" value="1"/>
</dbReference>
<dbReference type="Gene3D" id="1.10.287.470">
    <property type="entry name" value="Helix hairpin bin"/>
    <property type="match status" value="1"/>
</dbReference>
<keyword evidence="2" id="KW-0175">Coiled coil</keyword>
<evidence type="ECO:0000256" key="1">
    <source>
        <dbReference type="ARBA" id="ARBA00009477"/>
    </source>
</evidence>
<dbReference type="GO" id="GO:0015562">
    <property type="term" value="F:efflux transmembrane transporter activity"/>
    <property type="evidence" value="ECO:0007669"/>
    <property type="project" value="TreeGrafter"/>
</dbReference>